<proteinExistence type="predicted"/>
<feature type="compositionally biased region" description="Low complexity" evidence="1">
    <location>
        <begin position="8"/>
        <end position="17"/>
    </location>
</feature>
<evidence type="ECO:0000313" key="2">
    <source>
        <dbReference type="EMBL" id="CAG8630446.1"/>
    </source>
</evidence>
<evidence type="ECO:0000256" key="1">
    <source>
        <dbReference type="SAM" id="MobiDB-lite"/>
    </source>
</evidence>
<name>A0A9N9D9T3_9GLOM</name>
<organism evidence="2 3">
    <name type="scientific">Racocetra fulgida</name>
    <dbReference type="NCBI Taxonomy" id="60492"/>
    <lineage>
        <taxon>Eukaryota</taxon>
        <taxon>Fungi</taxon>
        <taxon>Fungi incertae sedis</taxon>
        <taxon>Mucoromycota</taxon>
        <taxon>Glomeromycotina</taxon>
        <taxon>Glomeromycetes</taxon>
        <taxon>Diversisporales</taxon>
        <taxon>Gigasporaceae</taxon>
        <taxon>Racocetra</taxon>
    </lineage>
</organism>
<gene>
    <name evidence="2" type="ORF">RFULGI_LOCUS7697</name>
</gene>
<evidence type="ECO:0000313" key="3">
    <source>
        <dbReference type="Proteomes" id="UP000789396"/>
    </source>
</evidence>
<reference evidence="2" key="1">
    <citation type="submission" date="2021-06" db="EMBL/GenBank/DDBJ databases">
        <authorList>
            <person name="Kallberg Y."/>
            <person name="Tangrot J."/>
            <person name="Rosling A."/>
        </authorList>
    </citation>
    <scope>NUCLEOTIDE SEQUENCE</scope>
    <source>
        <strain evidence="2">IN212</strain>
    </source>
</reference>
<protein>
    <submittedName>
        <fullName evidence="2">13865_t:CDS:1</fullName>
    </submittedName>
</protein>
<feature type="region of interest" description="Disordered" evidence="1">
    <location>
        <begin position="1"/>
        <end position="20"/>
    </location>
</feature>
<dbReference type="Proteomes" id="UP000789396">
    <property type="component" value="Unassembled WGS sequence"/>
</dbReference>
<comment type="caution">
    <text evidence="2">The sequence shown here is derived from an EMBL/GenBank/DDBJ whole genome shotgun (WGS) entry which is preliminary data.</text>
</comment>
<sequence length="92" mass="10613">MQTLLEINSESSSNSEEAVNKEINSDNIEIIVSTVVCRGITNIHQKTNNLESQYEPLYLSKNTIKHDEPIEMKSHRIRLAETIRKTEDKEEL</sequence>
<accession>A0A9N9D9T3</accession>
<dbReference type="AlphaFoldDB" id="A0A9N9D9T3"/>
<dbReference type="EMBL" id="CAJVPZ010011486">
    <property type="protein sequence ID" value="CAG8630446.1"/>
    <property type="molecule type" value="Genomic_DNA"/>
</dbReference>
<keyword evidence="3" id="KW-1185">Reference proteome</keyword>